<dbReference type="RefSeq" id="WP_185991480.1">
    <property type="nucleotide sequence ID" value="NZ_JACCAE010000001.1"/>
</dbReference>
<keyword evidence="2" id="KW-1185">Reference proteome</keyword>
<evidence type="ECO:0000313" key="1">
    <source>
        <dbReference type="EMBL" id="NYF98703.1"/>
    </source>
</evidence>
<dbReference type="Pfam" id="PF16702">
    <property type="entry name" value="DUF5063"/>
    <property type="match status" value="1"/>
</dbReference>
<accession>A0A852VVM1</accession>
<proteinExistence type="predicted"/>
<sequence length="184" mass="19530">MPDETTLLADECAAEASAWLATVAEIASGAAPESAIPLLLLTTSQIQLVGARLGAINDIVLEQRFEDDAGPDTDLDPLRTGLAQLLSEVDEYGDVADPVTSPEPTTGSLSNDLAIIAGALTHGLAHHGAGRTTEALWWWQYSYLADWGDRAAMAVRVLQTLLAHLRLDADDDIVGEAEFDALHS</sequence>
<name>A0A852VVM1_9MICO</name>
<dbReference type="EMBL" id="JACCAE010000001">
    <property type="protein sequence ID" value="NYF98703.1"/>
    <property type="molecule type" value="Genomic_DNA"/>
</dbReference>
<dbReference type="InterPro" id="IPR032025">
    <property type="entry name" value="DUF5063"/>
</dbReference>
<comment type="caution">
    <text evidence="1">The sequence shown here is derived from an EMBL/GenBank/DDBJ whole genome shotgun (WGS) entry which is preliminary data.</text>
</comment>
<organism evidence="1 2">
    <name type="scientific">Janibacter cremeus</name>
    <dbReference type="NCBI Taxonomy" id="1285192"/>
    <lineage>
        <taxon>Bacteria</taxon>
        <taxon>Bacillati</taxon>
        <taxon>Actinomycetota</taxon>
        <taxon>Actinomycetes</taxon>
        <taxon>Micrococcales</taxon>
        <taxon>Intrasporangiaceae</taxon>
        <taxon>Janibacter</taxon>
    </lineage>
</organism>
<dbReference type="Gene3D" id="1.20.120.1550">
    <property type="entry name" value="Protein of unknown function DUF5063"/>
    <property type="match status" value="1"/>
</dbReference>
<evidence type="ECO:0000313" key="2">
    <source>
        <dbReference type="Proteomes" id="UP000554054"/>
    </source>
</evidence>
<dbReference type="Proteomes" id="UP000554054">
    <property type="component" value="Unassembled WGS sequence"/>
</dbReference>
<protein>
    <recommendedName>
        <fullName evidence="3">DUF5063 domain-containing protein</fullName>
    </recommendedName>
</protein>
<dbReference type="AlphaFoldDB" id="A0A852VVM1"/>
<reference evidence="1 2" key="1">
    <citation type="submission" date="2020-07" db="EMBL/GenBank/DDBJ databases">
        <title>Sequencing the genomes of 1000 actinobacteria strains.</title>
        <authorList>
            <person name="Klenk H.-P."/>
        </authorList>
    </citation>
    <scope>NUCLEOTIDE SEQUENCE [LARGE SCALE GENOMIC DNA]</scope>
    <source>
        <strain evidence="1 2">DSM 26154</strain>
    </source>
</reference>
<evidence type="ECO:0008006" key="3">
    <source>
        <dbReference type="Google" id="ProtNLM"/>
    </source>
</evidence>
<dbReference type="InterPro" id="IPR038312">
    <property type="entry name" value="DUF5063_sf"/>
</dbReference>
<gene>
    <name evidence="1" type="ORF">BJY20_002095</name>
</gene>